<dbReference type="EMBL" id="CAOQHR010000007">
    <property type="protein sequence ID" value="CAI6337911.1"/>
    <property type="molecule type" value="Genomic_DNA"/>
</dbReference>
<keyword evidence="2" id="KW-1185">Reference proteome</keyword>
<reference evidence="1" key="1">
    <citation type="submission" date="2023-01" db="EMBL/GenBank/DDBJ databases">
        <authorList>
            <person name="Van Ghelder C."/>
            <person name="Rancurel C."/>
        </authorList>
    </citation>
    <scope>NUCLEOTIDE SEQUENCE</scope>
    <source>
        <strain evidence="1">CNCM I-4278</strain>
    </source>
</reference>
<evidence type="ECO:0000313" key="2">
    <source>
        <dbReference type="Proteomes" id="UP001152607"/>
    </source>
</evidence>
<name>A0A9W4XUA8_9PLEO</name>
<comment type="caution">
    <text evidence="1">The sequence shown here is derived from an EMBL/GenBank/DDBJ whole genome shotgun (WGS) entry which is preliminary data.</text>
</comment>
<gene>
    <name evidence="1" type="ORF">PDIGIT_LOCUS11029</name>
</gene>
<dbReference type="Proteomes" id="UP001152607">
    <property type="component" value="Unassembled WGS sequence"/>
</dbReference>
<dbReference type="AlphaFoldDB" id="A0A9W4XUA8"/>
<evidence type="ECO:0000313" key="1">
    <source>
        <dbReference type="EMBL" id="CAI6337911.1"/>
    </source>
</evidence>
<sequence length="159" mass="18172">MPFSPAKSEHSDTHNMFPDHLSAKTVHRTDRKAIYLITRRTRPIDRDSKNSTCHFQRHAYGYARELHKNRHDWPLAKSIYKSDEEAEAPLLSEHVATEARRPIAGRVPHNRITNYAFTKIVAINTAGSCKVSWGLSFGPWKPIRRSFAKSTLPSSSYAD</sequence>
<protein>
    <submittedName>
        <fullName evidence="1">Uncharacterized protein</fullName>
    </submittedName>
</protein>
<proteinExistence type="predicted"/>
<accession>A0A9W4XUA8</accession>
<organism evidence="1 2">
    <name type="scientific">Periconia digitata</name>
    <dbReference type="NCBI Taxonomy" id="1303443"/>
    <lineage>
        <taxon>Eukaryota</taxon>
        <taxon>Fungi</taxon>
        <taxon>Dikarya</taxon>
        <taxon>Ascomycota</taxon>
        <taxon>Pezizomycotina</taxon>
        <taxon>Dothideomycetes</taxon>
        <taxon>Pleosporomycetidae</taxon>
        <taxon>Pleosporales</taxon>
        <taxon>Massarineae</taxon>
        <taxon>Periconiaceae</taxon>
        <taxon>Periconia</taxon>
    </lineage>
</organism>